<dbReference type="Gene3D" id="3.40.50.300">
    <property type="entry name" value="P-loop containing nucleotide triphosphate hydrolases"/>
    <property type="match status" value="1"/>
</dbReference>
<evidence type="ECO:0000313" key="8">
    <source>
        <dbReference type="Proteomes" id="UP001501195"/>
    </source>
</evidence>
<evidence type="ECO:0000259" key="6">
    <source>
        <dbReference type="PROSITE" id="PS50893"/>
    </source>
</evidence>
<keyword evidence="8" id="KW-1185">Reference proteome</keyword>
<dbReference type="PROSITE" id="PS50893">
    <property type="entry name" value="ABC_TRANSPORTER_2"/>
    <property type="match status" value="1"/>
</dbReference>
<name>A0ABP9H6R6_9ACTN</name>
<evidence type="ECO:0000256" key="5">
    <source>
        <dbReference type="SAM" id="MobiDB-lite"/>
    </source>
</evidence>
<evidence type="ECO:0000256" key="3">
    <source>
        <dbReference type="ARBA" id="ARBA00022741"/>
    </source>
</evidence>
<dbReference type="Pfam" id="PF00005">
    <property type="entry name" value="ABC_tran"/>
    <property type="match status" value="1"/>
</dbReference>
<proteinExistence type="inferred from homology"/>
<reference evidence="8" key="1">
    <citation type="journal article" date="2019" name="Int. J. Syst. Evol. Microbiol.">
        <title>The Global Catalogue of Microorganisms (GCM) 10K type strain sequencing project: providing services to taxonomists for standard genome sequencing and annotation.</title>
        <authorList>
            <consortium name="The Broad Institute Genomics Platform"/>
            <consortium name="The Broad Institute Genome Sequencing Center for Infectious Disease"/>
            <person name="Wu L."/>
            <person name="Ma J."/>
        </authorList>
    </citation>
    <scope>NUCLEOTIDE SEQUENCE [LARGE SCALE GENOMIC DNA]</scope>
    <source>
        <strain evidence="8">JCM 18126</strain>
    </source>
</reference>
<feature type="domain" description="ABC transporter" evidence="6">
    <location>
        <begin position="23"/>
        <end position="256"/>
    </location>
</feature>
<protein>
    <submittedName>
        <fullName evidence="7">Metal ABC transporter ATP-binding protein</fullName>
    </submittedName>
</protein>
<evidence type="ECO:0000313" key="7">
    <source>
        <dbReference type="EMBL" id="GAA4962387.1"/>
    </source>
</evidence>
<dbReference type="EMBL" id="BAABIL010000019">
    <property type="protein sequence ID" value="GAA4962387.1"/>
    <property type="molecule type" value="Genomic_DNA"/>
</dbReference>
<dbReference type="SMART" id="SM00382">
    <property type="entry name" value="AAA"/>
    <property type="match status" value="1"/>
</dbReference>
<dbReference type="PANTHER" id="PTHR42734">
    <property type="entry name" value="METAL TRANSPORT SYSTEM ATP-BINDING PROTEIN TM_0124-RELATED"/>
    <property type="match status" value="1"/>
</dbReference>
<dbReference type="GO" id="GO:0005524">
    <property type="term" value="F:ATP binding"/>
    <property type="evidence" value="ECO:0007669"/>
    <property type="project" value="UniProtKB-KW"/>
</dbReference>
<keyword evidence="4 7" id="KW-0067">ATP-binding</keyword>
<dbReference type="Proteomes" id="UP001501195">
    <property type="component" value="Unassembled WGS sequence"/>
</dbReference>
<keyword evidence="2" id="KW-0813">Transport</keyword>
<organism evidence="7 8">
    <name type="scientific">Kineococcus glutinatus</name>
    <dbReference type="NCBI Taxonomy" id="1070872"/>
    <lineage>
        <taxon>Bacteria</taxon>
        <taxon>Bacillati</taxon>
        <taxon>Actinomycetota</taxon>
        <taxon>Actinomycetes</taxon>
        <taxon>Kineosporiales</taxon>
        <taxon>Kineosporiaceae</taxon>
        <taxon>Kineococcus</taxon>
    </lineage>
</organism>
<evidence type="ECO:0000256" key="1">
    <source>
        <dbReference type="ARBA" id="ARBA00005417"/>
    </source>
</evidence>
<dbReference type="InterPro" id="IPR017871">
    <property type="entry name" value="ABC_transporter-like_CS"/>
</dbReference>
<dbReference type="PANTHER" id="PTHR42734:SF17">
    <property type="entry name" value="METAL TRANSPORT SYSTEM ATP-BINDING PROTEIN TM_0124-RELATED"/>
    <property type="match status" value="1"/>
</dbReference>
<accession>A0ABP9H6R6</accession>
<dbReference type="InterPro" id="IPR050153">
    <property type="entry name" value="Metal_Ion_Import_ABC"/>
</dbReference>
<keyword evidence="3" id="KW-0547">Nucleotide-binding</keyword>
<dbReference type="RefSeq" id="WP_425560073.1">
    <property type="nucleotide sequence ID" value="NZ_BAABIL010000019.1"/>
</dbReference>
<feature type="region of interest" description="Disordered" evidence="5">
    <location>
        <begin position="272"/>
        <end position="292"/>
    </location>
</feature>
<comment type="similarity">
    <text evidence="1">Belongs to the ABC transporter superfamily.</text>
</comment>
<dbReference type="PROSITE" id="PS00211">
    <property type="entry name" value="ABC_TRANSPORTER_1"/>
    <property type="match status" value="1"/>
</dbReference>
<evidence type="ECO:0000256" key="2">
    <source>
        <dbReference type="ARBA" id="ARBA00022448"/>
    </source>
</evidence>
<dbReference type="SUPFAM" id="SSF52540">
    <property type="entry name" value="P-loop containing nucleoside triphosphate hydrolases"/>
    <property type="match status" value="1"/>
</dbReference>
<sequence>MSTALSRTAPDAVAAGTGHPAAVSVRGATLRYGERTVWRDLDLDVAPGEFVAVLGANGAGKTSLLRVLLGQQALAAGTAAVAGRPVRRGGRGIGYVPQQKGLDPTTPLRARDFVRLGIDGHRWGPWLPSASAARRVDGALAAVGATGYARTPVGTLSGGEQQRLRIAQALVSEPALLLCDEPLLSLDLHQQRVVSELLDASRRRTGAAVLFVTHDVNPVLPHVDRVLYLAGGRFRIGPPEEVMTTAVLSDLYGSPVEVLRSGDRLLVVGGAAPSEHPHCAEPADEPGGWGPR</sequence>
<dbReference type="InterPro" id="IPR003439">
    <property type="entry name" value="ABC_transporter-like_ATP-bd"/>
</dbReference>
<dbReference type="InterPro" id="IPR027417">
    <property type="entry name" value="P-loop_NTPase"/>
</dbReference>
<comment type="caution">
    <text evidence="7">The sequence shown here is derived from an EMBL/GenBank/DDBJ whole genome shotgun (WGS) entry which is preliminary data.</text>
</comment>
<dbReference type="InterPro" id="IPR003593">
    <property type="entry name" value="AAA+_ATPase"/>
</dbReference>
<evidence type="ECO:0000256" key="4">
    <source>
        <dbReference type="ARBA" id="ARBA00022840"/>
    </source>
</evidence>
<gene>
    <name evidence="7" type="ORF">GCM10023225_02430</name>
</gene>